<dbReference type="InterPro" id="IPR010105">
    <property type="entry name" value="TonB_sidphr_rcpt"/>
</dbReference>
<evidence type="ECO:0000256" key="12">
    <source>
        <dbReference type="ARBA" id="ARBA00023170"/>
    </source>
</evidence>
<dbReference type="GO" id="GO:0015344">
    <property type="term" value="F:siderophore uptake transmembrane transporter activity"/>
    <property type="evidence" value="ECO:0007669"/>
    <property type="project" value="TreeGrafter"/>
</dbReference>
<evidence type="ECO:0000256" key="8">
    <source>
        <dbReference type="ARBA" id="ARBA00023004"/>
    </source>
</evidence>
<evidence type="ECO:0000256" key="5">
    <source>
        <dbReference type="ARBA" id="ARBA00022496"/>
    </source>
</evidence>
<dbReference type="STRING" id="1851544.ODI_01386"/>
<evidence type="ECO:0000256" key="1">
    <source>
        <dbReference type="ARBA" id="ARBA00004571"/>
    </source>
</evidence>
<dbReference type="GO" id="GO:0015891">
    <property type="term" value="P:siderophore transport"/>
    <property type="evidence" value="ECO:0007669"/>
    <property type="project" value="InterPro"/>
</dbReference>
<evidence type="ECO:0000256" key="9">
    <source>
        <dbReference type="ARBA" id="ARBA00023065"/>
    </source>
</evidence>
<dbReference type="NCBIfam" id="TIGR01783">
    <property type="entry name" value="TonB-siderophor"/>
    <property type="match status" value="1"/>
</dbReference>
<keyword evidence="8" id="KW-0408">Iron</keyword>
<evidence type="ECO:0000256" key="11">
    <source>
        <dbReference type="ARBA" id="ARBA00023136"/>
    </source>
</evidence>
<keyword evidence="4 14" id="KW-1134">Transmembrane beta strand</keyword>
<evidence type="ECO:0000313" key="19">
    <source>
        <dbReference type="EMBL" id="SOE52046.1"/>
    </source>
</evidence>
<dbReference type="InterPro" id="IPR037066">
    <property type="entry name" value="Plug_dom_sf"/>
</dbReference>
<feature type="signal peptide" evidence="16">
    <location>
        <begin position="1"/>
        <end position="32"/>
    </location>
</feature>
<organism evidence="18 20">
    <name type="scientific">Orrella dioscoreae</name>
    <dbReference type="NCBI Taxonomy" id="1851544"/>
    <lineage>
        <taxon>Bacteria</taxon>
        <taxon>Pseudomonadati</taxon>
        <taxon>Pseudomonadota</taxon>
        <taxon>Betaproteobacteria</taxon>
        <taxon>Burkholderiales</taxon>
        <taxon>Alcaligenaceae</taxon>
        <taxon>Orrella</taxon>
    </lineage>
</organism>
<dbReference type="OrthoDB" id="127311at2"/>
<dbReference type="CDD" id="cd01347">
    <property type="entry name" value="ligand_gated_channel"/>
    <property type="match status" value="1"/>
</dbReference>
<dbReference type="SUPFAM" id="SSF56935">
    <property type="entry name" value="Porins"/>
    <property type="match status" value="1"/>
</dbReference>
<dbReference type="InterPro" id="IPR039426">
    <property type="entry name" value="TonB-dep_rcpt-like"/>
</dbReference>
<evidence type="ECO:0000256" key="15">
    <source>
        <dbReference type="RuleBase" id="RU003357"/>
    </source>
</evidence>
<dbReference type="KEGG" id="odi:ODI_R3879"/>
<dbReference type="EMBL" id="LT907988">
    <property type="protein sequence ID" value="SOE52046.1"/>
    <property type="molecule type" value="Genomic_DNA"/>
</dbReference>
<keyword evidence="7 16" id="KW-0732">Signal</keyword>
<dbReference type="InterPro" id="IPR036942">
    <property type="entry name" value="Beta-barrel_TonB_sf"/>
</dbReference>
<dbReference type="PANTHER" id="PTHR32552:SF68">
    <property type="entry name" value="FERRICHROME OUTER MEMBRANE TRANSPORTER_PHAGE RECEPTOR"/>
    <property type="match status" value="1"/>
</dbReference>
<keyword evidence="20" id="KW-1185">Reference proteome</keyword>
<comment type="subcellular location">
    <subcellularLocation>
        <location evidence="1 14">Cell outer membrane</location>
        <topology evidence="1 14">Multi-pass membrane protein</topology>
    </subcellularLocation>
</comment>
<dbReference type="Proteomes" id="UP000078558">
    <property type="component" value="Chromosome I"/>
</dbReference>
<dbReference type="InterPro" id="IPR012910">
    <property type="entry name" value="Plug_dom"/>
</dbReference>
<gene>
    <name evidence="18" type="ORF">ODI_01386</name>
    <name evidence="19" type="ORF">ODI_R3879</name>
</gene>
<dbReference type="Gene3D" id="2.170.130.10">
    <property type="entry name" value="TonB-dependent receptor, plug domain"/>
    <property type="match status" value="1"/>
</dbReference>
<dbReference type="AlphaFoldDB" id="A0A1C3K2N3"/>
<keyword evidence="9" id="KW-0406">Ion transport</keyword>
<name>A0A1C3K2N3_9BURK</name>
<dbReference type="Pfam" id="PF07660">
    <property type="entry name" value="STN"/>
    <property type="match status" value="1"/>
</dbReference>
<feature type="chain" id="PRO_5015062575" evidence="16">
    <location>
        <begin position="33"/>
        <end position="794"/>
    </location>
</feature>
<evidence type="ECO:0000256" key="13">
    <source>
        <dbReference type="ARBA" id="ARBA00023237"/>
    </source>
</evidence>
<evidence type="ECO:0000259" key="17">
    <source>
        <dbReference type="SMART" id="SM00965"/>
    </source>
</evidence>
<dbReference type="Gene3D" id="2.40.170.20">
    <property type="entry name" value="TonB-dependent receptor, beta-barrel domain"/>
    <property type="match status" value="1"/>
</dbReference>
<feature type="domain" description="Secretin/TonB short N-terminal" evidence="17">
    <location>
        <begin position="64"/>
        <end position="115"/>
    </location>
</feature>
<keyword evidence="11 14" id="KW-0472">Membrane</keyword>
<keyword evidence="10 15" id="KW-0798">TonB box</keyword>
<sequence>MHTPAPLAVRFSLRLLAASIAAAAVGSQPVLAQHADVQQQLVQFNIGAGPLGAALNQFAQDAGIFLGGSGSLTEAKQTAGLRGRYPVEQGLAILLAGTGLEAQRTGPDRYALRQALGAETLAPVTVTGGLAAAAATDAFIVDMSASASKTDTALHETPRSISVVTRAQLDARGALSMPEAVQYTAGVTTGGAGFDPRFDQISIRGFSVNTKGDYLDGLRQTPGIYATPRTEPYLLERVDIVKGPMSVLYGQGTPGGLVNRVSKQALDAPLREVMVTGATHDRKQLAFDVADQLNEAGTARFRLTGLTRRGEHDRMIADDRDVLAPVFDFRLGEKTTLTLRGQYIKDETDAGVGTYVDNGRPTSLRISDPDYDRQRQEEYQLGYELTHRYNEALTFSQRLRYADLDMDVRYLDNAGLRPGTRVLDRSAWSVGSKVESLVVDNHALLRFDTRDVAHKVLAGVDYQWVDWNNRIGYQATGVPPLDLDRPQYGNVSLGTPPYDLVSVKQRDEQYGFYLSEQASVGKWRLNLGGRYDIARQRNQNILTGAAPTRKQDEAFTWQAGALYLSDSGFAPYVSYATSFVPNTSLNATGKPLDPTRGSQIEAGVKFQPQGQRSQVTLAVYQIEEKDAVRTVPGTPYSELAGVLRSRGVELEMLAALDSGLDLIAYYSYNRSQVTHSNDPAEIGKTPSRLPRHTAGAWLDYRLPQGPLAGLGFGAGARYVGSSYGDTLNTLHNDASTLFDLALSYDPSQRHPSLKGWLATLNVQNVADKEVPVCNGGYCYLGIGRQIVGSLRYRW</sequence>
<keyword evidence="3 14" id="KW-0813">Transport</keyword>
<evidence type="ECO:0000256" key="14">
    <source>
        <dbReference type="PROSITE-ProRule" id="PRU01360"/>
    </source>
</evidence>
<evidence type="ECO:0000256" key="7">
    <source>
        <dbReference type="ARBA" id="ARBA00022729"/>
    </source>
</evidence>
<dbReference type="Gene3D" id="3.55.50.30">
    <property type="match status" value="1"/>
</dbReference>
<evidence type="ECO:0000256" key="3">
    <source>
        <dbReference type="ARBA" id="ARBA00022448"/>
    </source>
</evidence>
<evidence type="ECO:0000313" key="20">
    <source>
        <dbReference type="Proteomes" id="UP000078558"/>
    </source>
</evidence>
<dbReference type="Pfam" id="PF07715">
    <property type="entry name" value="Plug"/>
    <property type="match status" value="1"/>
</dbReference>
<dbReference type="PANTHER" id="PTHR32552">
    <property type="entry name" value="FERRICHROME IRON RECEPTOR-RELATED"/>
    <property type="match status" value="1"/>
</dbReference>
<keyword evidence="12 18" id="KW-0675">Receptor</keyword>
<dbReference type="InterPro" id="IPR000531">
    <property type="entry name" value="Beta-barrel_TonB"/>
</dbReference>
<dbReference type="InterPro" id="IPR011662">
    <property type="entry name" value="Secretin/TonB_short_N"/>
</dbReference>
<keyword evidence="5" id="KW-0410">Iron transport</keyword>
<dbReference type="SMART" id="SM00965">
    <property type="entry name" value="STN"/>
    <property type="match status" value="1"/>
</dbReference>
<keyword evidence="6 14" id="KW-0812">Transmembrane</keyword>
<dbReference type="GO" id="GO:0038023">
    <property type="term" value="F:signaling receptor activity"/>
    <property type="evidence" value="ECO:0007669"/>
    <property type="project" value="InterPro"/>
</dbReference>
<dbReference type="FunFam" id="2.170.130.10:FF:000001">
    <property type="entry name" value="Catecholate siderophore TonB-dependent receptor"/>
    <property type="match status" value="1"/>
</dbReference>
<dbReference type="Pfam" id="PF00593">
    <property type="entry name" value="TonB_dep_Rec_b-barrel"/>
    <property type="match status" value="1"/>
</dbReference>
<reference evidence="18 20" key="1">
    <citation type="submission" date="2016-06" db="EMBL/GenBank/DDBJ databases">
        <authorList>
            <person name="Kjaerup R.B."/>
            <person name="Dalgaard T.S."/>
            <person name="Juul-Madsen H.R."/>
        </authorList>
    </citation>
    <scope>NUCLEOTIDE SEQUENCE [LARGE SCALE GENOMIC DNA]</scope>
    <source>
        <strain evidence="18">Orrdi1</strain>
    </source>
</reference>
<evidence type="ECO:0000256" key="2">
    <source>
        <dbReference type="ARBA" id="ARBA00009810"/>
    </source>
</evidence>
<reference evidence="19 20" key="2">
    <citation type="submission" date="2017-08" db="EMBL/GenBank/DDBJ databases">
        <authorList>
            <person name="de Groot N.N."/>
        </authorList>
    </citation>
    <scope>NUCLEOTIDE SEQUENCE [LARGE SCALE GENOMIC DNA]</scope>
    <source>
        <strain evidence="19">Orrdi1</strain>
    </source>
</reference>
<proteinExistence type="inferred from homology"/>
<accession>A0A1C3K2N3</accession>
<dbReference type="EMBL" id="FLRC01000022">
    <property type="protein sequence ID" value="SBT25759.1"/>
    <property type="molecule type" value="Genomic_DNA"/>
</dbReference>
<protein>
    <submittedName>
        <fullName evidence="18">Ferrichrome-iron receptor</fullName>
    </submittedName>
</protein>
<evidence type="ECO:0000256" key="4">
    <source>
        <dbReference type="ARBA" id="ARBA00022452"/>
    </source>
</evidence>
<evidence type="ECO:0000256" key="10">
    <source>
        <dbReference type="ARBA" id="ARBA00023077"/>
    </source>
</evidence>
<keyword evidence="13 14" id="KW-0998">Cell outer membrane</keyword>
<evidence type="ECO:0000313" key="18">
    <source>
        <dbReference type="EMBL" id="SBT25759.1"/>
    </source>
</evidence>
<evidence type="ECO:0000256" key="6">
    <source>
        <dbReference type="ARBA" id="ARBA00022692"/>
    </source>
</evidence>
<evidence type="ECO:0000256" key="16">
    <source>
        <dbReference type="SAM" id="SignalP"/>
    </source>
</evidence>
<dbReference type="GO" id="GO:0009279">
    <property type="term" value="C:cell outer membrane"/>
    <property type="evidence" value="ECO:0007669"/>
    <property type="project" value="UniProtKB-SubCell"/>
</dbReference>
<dbReference type="PROSITE" id="PS52016">
    <property type="entry name" value="TONB_DEPENDENT_REC_3"/>
    <property type="match status" value="1"/>
</dbReference>
<comment type="similarity">
    <text evidence="2 14 15">Belongs to the TonB-dependent receptor family.</text>
</comment>